<dbReference type="SMART" id="SM00267">
    <property type="entry name" value="GGDEF"/>
    <property type="match status" value="1"/>
</dbReference>
<dbReference type="SUPFAM" id="SSF55073">
    <property type="entry name" value="Nucleotide cyclase"/>
    <property type="match status" value="1"/>
</dbReference>
<dbReference type="OrthoDB" id="1316910at2"/>
<dbReference type="PROSITE" id="PS50883">
    <property type="entry name" value="EAL"/>
    <property type="match status" value="1"/>
</dbReference>
<dbReference type="EMBL" id="QFWT01000001">
    <property type="protein sequence ID" value="PWI34975.1"/>
    <property type="molecule type" value="Genomic_DNA"/>
</dbReference>
<evidence type="ECO:0000259" key="4">
    <source>
        <dbReference type="PROSITE" id="PS50887"/>
    </source>
</evidence>
<dbReference type="Pfam" id="PF00990">
    <property type="entry name" value="GGDEF"/>
    <property type="match status" value="1"/>
</dbReference>
<keyword evidence="6" id="KW-1185">Reference proteome</keyword>
<gene>
    <name evidence="5" type="ORF">DI392_01465</name>
</gene>
<sequence length="669" mass="76226">MWEASVAARRLYFFSVIMAALLVTVMMFLFFQGNHLLEERRPVLEAIGKVKLYTTSAHLSFEEISGGDKSESIDGVWSNLTLADWYCLALLYGGKNEAGDFLPVQDESARANIREIRELLQTFKSETTVRYNNLRRTRPGSKADNESDKTFRQLILLANEVETLERNRFNAGTVRYRYTWIFLMSFSTFMALCASYFLYRKEKDKTRLVTSLNLAKYSIEEKNKELKKRAHYDALTGLPNRVLFVDRLEQVILHAMRSDLSAAVLFIDLDRFKSINDSYGHHKGDLLLQTVANRICQCIRESDTAARISGDEFMVVLSNLSSVTQAMKAANKVAKELIESLAESYQLGEVTADISASIGVALYPNDSTNCDELIRYADSAMYYAKTLGKNNFQFYSRELHQQSMKQMEIERDLKDAVRYDQFELHFQPIWNLDNHKIKGVEVLTRWAHPSYGLIYPDEFIPIAENCGLIQRLDAMVTRKALKQLKEWQEKGLSVGTIGINISSACFRRCNFFTDIRKVIVQSDVDPLLIELELKESLLVEHDNFAHQLFADLKGLGVRIALDGFGTGYSSMSYLKDFRFDTLKIDHHFIADYTRNEASAIVLKNILTLGQELGLDVVAEGIETETQVNNLKAMGCHTGQGYLLSRPLDKDALEQLLNHKTGNVVTFDRA</sequence>
<keyword evidence="2" id="KW-0472">Membrane</keyword>
<dbReference type="PANTHER" id="PTHR44757:SF2">
    <property type="entry name" value="BIOFILM ARCHITECTURE MAINTENANCE PROTEIN MBAA"/>
    <property type="match status" value="1"/>
</dbReference>
<feature type="transmembrane region" description="Helical" evidence="2">
    <location>
        <begin position="178"/>
        <end position="199"/>
    </location>
</feature>
<dbReference type="Proteomes" id="UP000245362">
    <property type="component" value="Unassembled WGS sequence"/>
</dbReference>
<dbReference type="AlphaFoldDB" id="A0A2U3BDX2"/>
<dbReference type="InterPro" id="IPR000160">
    <property type="entry name" value="GGDEF_dom"/>
</dbReference>
<dbReference type="Gene3D" id="3.30.70.270">
    <property type="match status" value="1"/>
</dbReference>
<comment type="caution">
    <text evidence="5">The sequence shown here is derived from an EMBL/GenBank/DDBJ whole genome shotgun (WGS) entry which is preliminary data.</text>
</comment>
<feature type="transmembrane region" description="Helical" evidence="2">
    <location>
        <begin position="12"/>
        <end position="31"/>
    </location>
</feature>
<dbReference type="InterPro" id="IPR052155">
    <property type="entry name" value="Biofilm_reg_signaling"/>
</dbReference>
<feature type="domain" description="EAL" evidence="3">
    <location>
        <begin position="406"/>
        <end position="660"/>
    </location>
</feature>
<dbReference type="SUPFAM" id="SSF141868">
    <property type="entry name" value="EAL domain-like"/>
    <property type="match status" value="1"/>
</dbReference>
<evidence type="ECO:0000313" key="6">
    <source>
        <dbReference type="Proteomes" id="UP000245362"/>
    </source>
</evidence>
<reference evidence="5 6" key="1">
    <citation type="submission" date="2018-05" db="EMBL/GenBank/DDBJ databases">
        <title>Vibrio limimaris sp. nov., isolated from marine sediment.</title>
        <authorList>
            <person name="Li C.-M."/>
        </authorList>
    </citation>
    <scope>NUCLEOTIDE SEQUENCE [LARGE SCALE GENOMIC DNA]</scope>
    <source>
        <strain evidence="5 6">E4404</strain>
    </source>
</reference>
<accession>A0A2U3BDX2</accession>
<dbReference type="SMART" id="SM00052">
    <property type="entry name" value="EAL"/>
    <property type="match status" value="1"/>
</dbReference>
<dbReference type="CDD" id="cd01948">
    <property type="entry name" value="EAL"/>
    <property type="match status" value="1"/>
</dbReference>
<keyword evidence="2" id="KW-0812">Transmembrane</keyword>
<evidence type="ECO:0000313" key="5">
    <source>
        <dbReference type="EMBL" id="PWI34975.1"/>
    </source>
</evidence>
<dbReference type="CDD" id="cd01949">
    <property type="entry name" value="GGDEF"/>
    <property type="match status" value="1"/>
</dbReference>
<dbReference type="Pfam" id="PF00563">
    <property type="entry name" value="EAL"/>
    <property type="match status" value="1"/>
</dbReference>
<dbReference type="PROSITE" id="PS50887">
    <property type="entry name" value="GGDEF"/>
    <property type="match status" value="1"/>
</dbReference>
<dbReference type="PANTHER" id="PTHR44757">
    <property type="entry name" value="DIGUANYLATE CYCLASE DGCP"/>
    <property type="match status" value="1"/>
</dbReference>
<evidence type="ECO:0000259" key="3">
    <source>
        <dbReference type="PROSITE" id="PS50883"/>
    </source>
</evidence>
<dbReference type="InterPro" id="IPR043128">
    <property type="entry name" value="Rev_trsase/Diguanyl_cyclase"/>
</dbReference>
<evidence type="ECO:0000256" key="1">
    <source>
        <dbReference type="ARBA" id="ARBA00001946"/>
    </source>
</evidence>
<name>A0A2U3BDX2_9VIBR</name>
<dbReference type="InterPro" id="IPR001633">
    <property type="entry name" value="EAL_dom"/>
</dbReference>
<proteinExistence type="predicted"/>
<keyword evidence="2" id="KW-1133">Transmembrane helix</keyword>
<dbReference type="InterPro" id="IPR029787">
    <property type="entry name" value="Nucleotide_cyclase"/>
</dbReference>
<dbReference type="Gene3D" id="3.20.20.450">
    <property type="entry name" value="EAL domain"/>
    <property type="match status" value="1"/>
</dbReference>
<protein>
    <submittedName>
        <fullName evidence="5">GGDEF-domain containing protein</fullName>
    </submittedName>
</protein>
<feature type="domain" description="GGDEF" evidence="4">
    <location>
        <begin position="260"/>
        <end position="397"/>
    </location>
</feature>
<evidence type="ECO:0000256" key="2">
    <source>
        <dbReference type="SAM" id="Phobius"/>
    </source>
</evidence>
<dbReference type="InterPro" id="IPR035919">
    <property type="entry name" value="EAL_sf"/>
</dbReference>
<dbReference type="GO" id="GO:0003824">
    <property type="term" value="F:catalytic activity"/>
    <property type="evidence" value="ECO:0007669"/>
    <property type="project" value="UniProtKB-ARBA"/>
</dbReference>
<organism evidence="5 6">
    <name type="scientific">Vibrio albus</name>
    <dbReference type="NCBI Taxonomy" id="2200953"/>
    <lineage>
        <taxon>Bacteria</taxon>
        <taxon>Pseudomonadati</taxon>
        <taxon>Pseudomonadota</taxon>
        <taxon>Gammaproteobacteria</taxon>
        <taxon>Vibrionales</taxon>
        <taxon>Vibrionaceae</taxon>
        <taxon>Vibrio</taxon>
    </lineage>
</organism>
<comment type="cofactor">
    <cofactor evidence="1">
        <name>Mg(2+)</name>
        <dbReference type="ChEBI" id="CHEBI:18420"/>
    </cofactor>
</comment>
<dbReference type="FunFam" id="3.30.70.270:FF:000001">
    <property type="entry name" value="Diguanylate cyclase domain protein"/>
    <property type="match status" value="1"/>
</dbReference>
<dbReference type="NCBIfam" id="TIGR00254">
    <property type="entry name" value="GGDEF"/>
    <property type="match status" value="1"/>
</dbReference>